<name>A0A377DEP7_ECOLX</name>
<dbReference type="InterPro" id="IPR051082">
    <property type="entry name" value="Pentapeptide-BTB/POZ_domain"/>
</dbReference>
<reference evidence="1 2" key="1">
    <citation type="submission" date="2018-06" db="EMBL/GenBank/DDBJ databases">
        <authorList>
            <consortium name="Pathogen Informatics"/>
            <person name="Doyle S."/>
        </authorList>
    </citation>
    <scope>NUCLEOTIDE SEQUENCE [LARGE SCALE GENOMIC DNA]</scope>
    <source>
        <strain evidence="1 2">NCTC7922</strain>
    </source>
</reference>
<protein>
    <submittedName>
        <fullName evidence="1">Pentapeptide repeat-containing protein</fullName>
    </submittedName>
</protein>
<dbReference type="AlphaFoldDB" id="A0A377DEP7"/>
<dbReference type="PANTHER" id="PTHR14136:SF17">
    <property type="entry name" value="BTB_POZ DOMAIN-CONTAINING PROTEIN KCTD9"/>
    <property type="match status" value="1"/>
</dbReference>
<organism evidence="1 2">
    <name type="scientific">Escherichia coli</name>
    <dbReference type="NCBI Taxonomy" id="562"/>
    <lineage>
        <taxon>Bacteria</taxon>
        <taxon>Pseudomonadati</taxon>
        <taxon>Pseudomonadota</taxon>
        <taxon>Gammaproteobacteria</taxon>
        <taxon>Enterobacterales</taxon>
        <taxon>Enterobacteriaceae</taxon>
        <taxon>Escherichia</taxon>
    </lineage>
</organism>
<dbReference type="Pfam" id="PF00805">
    <property type="entry name" value="Pentapeptide"/>
    <property type="match status" value="2"/>
</dbReference>
<accession>A0A377DEP7</accession>
<sequence>MRYNGLNNMFFPLCQINDNHSVTSPSHTKKTKSDNYSKHHKNTLIDNKALSLFKKDDHEKVIGLIQKMKRFYDSLPSGKITKETDRKIHKHFIDIALYANNKCDDRITRRVYLSKEKEVSIKVVYFINNVTVHNNTIEIPQTVNGGYDFSHLSLKGIVIKDEDLSNSNFAGCRLQNAIFQDCNMYKTNFYCAIMEKILFDNCILDDSNFAQIKMADGTLNACSAMHVQFYNAAMNRANIKNTFLDYSNFYMAYMAEVNLYKVIAPYVNLFKADLSFSKLDLINFDHADLSRVNLNKAILQNINLIDSKLFLRG</sequence>
<proteinExistence type="predicted"/>
<dbReference type="Proteomes" id="UP000254174">
    <property type="component" value="Unassembled WGS sequence"/>
</dbReference>
<evidence type="ECO:0000313" key="2">
    <source>
        <dbReference type="Proteomes" id="UP000254174"/>
    </source>
</evidence>
<evidence type="ECO:0000313" key="1">
    <source>
        <dbReference type="EMBL" id="STM18870.1"/>
    </source>
</evidence>
<gene>
    <name evidence="1" type="primary">pipB2</name>
    <name evidence="1" type="ORF">NCTC7922_05113</name>
</gene>
<dbReference type="Gene3D" id="2.160.20.80">
    <property type="entry name" value="E3 ubiquitin-protein ligase SopA"/>
    <property type="match status" value="1"/>
</dbReference>
<dbReference type="EMBL" id="UGFC01000006">
    <property type="protein sequence ID" value="STM18870.1"/>
    <property type="molecule type" value="Genomic_DNA"/>
</dbReference>
<dbReference type="SUPFAM" id="SSF141571">
    <property type="entry name" value="Pentapeptide repeat-like"/>
    <property type="match status" value="2"/>
</dbReference>
<dbReference type="PANTHER" id="PTHR14136">
    <property type="entry name" value="BTB_POZ DOMAIN-CONTAINING PROTEIN KCTD9"/>
    <property type="match status" value="1"/>
</dbReference>
<dbReference type="InterPro" id="IPR001646">
    <property type="entry name" value="5peptide_repeat"/>
</dbReference>